<dbReference type="Proteomes" id="UP000636960">
    <property type="component" value="Unassembled WGS sequence"/>
</dbReference>
<reference evidence="2" key="1">
    <citation type="submission" date="2021-01" db="EMBL/GenBank/DDBJ databases">
        <title>Whole genome shotgun sequence of Actinoplanes rishiriensis NBRC 108556.</title>
        <authorList>
            <person name="Komaki H."/>
            <person name="Tamura T."/>
        </authorList>
    </citation>
    <scope>NUCLEOTIDE SEQUENCE</scope>
    <source>
        <strain evidence="2">NBRC 108556</strain>
    </source>
</reference>
<feature type="transmembrane region" description="Helical" evidence="1">
    <location>
        <begin position="109"/>
        <end position="128"/>
    </location>
</feature>
<keyword evidence="1" id="KW-0472">Membrane</keyword>
<feature type="transmembrane region" description="Helical" evidence="1">
    <location>
        <begin position="389"/>
        <end position="409"/>
    </location>
</feature>
<accession>A0A919K8L8</accession>
<feature type="transmembrane region" description="Helical" evidence="1">
    <location>
        <begin position="156"/>
        <end position="173"/>
    </location>
</feature>
<feature type="transmembrane region" description="Helical" evidence="1">
    <location>
        <begin position="133"/>
        <end position="150"/>
    </location>
</feature>
<keyword evidence="1" id="KW-1133">Transmembrane helix</keyword>
<evidence type="ECO:0000313" key="3">
    <source>
        <dbReference type="Proteomes" id="UP000636960"/>
    </source>
</evidence>
<dbReference type="AlphaFoldDB" id="A0A919K8L8"/>
<evidence type="ECO:0000256" key="1">
    <source>
        <dbReference type="SAM" id="Phobius"/>
    </source>
</evidence>
<evidence type="ECO:0008006" key="4">
    <source>
        <dbReference type="Google" id="ProtNLM"/>
    </source>
</evidence>
<feature type="transmembrane region" description="Helical" evidence="1">
    <location>
        <begin position="346"/>
        <end position="364"/>
    </location>
</feature>
<evidence type="ECO:0000313" key="2">
    <source>
        <dbReference type="EMBL" id="GIF00504.1"/>
    </source>
</evidence>
<keyword evidence="1" id="KW-0812">Transmembrane</keyword>
<comment type="caution">
    <text evidence="2">The sequence shown here is derived from an EMBL/GenBank/DDBJ whole genome shotgun (WGS) entry which is preliminary data.</text>
</comment>
<proteinExistence type="predicted"/>
<feature type="transmembrane region" description="Helical" evidence="1">
    <location>
        <begin position="244"/>
        <end position="265"/>
    </location>
</feature>
<dbReference type="EMBL" id="BOMV01000083">
    <property type="protein sequence ID" value="GIF00504.1"/>
    <property type="molecule type" value="Genomic_DNA"/>
</dbReference>
<name>A0A919K8L8_9ACTN</name>
<feature type="transmembrane region" description="Helical" evidence="1">
    <location>
        <begin position="216"/>
        <end position="232"/>
    </location>
</feature>
<sequence length="559" mass="61359">MRPAAAPRRRRLVVECLLAAVGSVALAVGMTWPLMKHPASHFASDFWDPSLQAWQVAWSAWAVTNDPGRLWQTNAHYGETLSFAWSDSLLGYLPAGLIGSGFEAAVLRYNILFLLVFALAAFGAYLLARQLGAAPVGALVAGAAFAYSPWRYGHLSHLNILSIGGIALALAMLARGHGYSLRHGYRPQRVRPGWALCGWLVTAWQISLGFGLGLPFGYVLGTLTLIAFVCWLRRRPPFPKRLLWLDVTGVVIFLTVTVLMALPYLEVNKAYPNSARTLEEVNSFSGDYRQFLTAPEPQWLWGNNFGLRDVMATQGHNESWSLPGFFLAGLAVIGLLVSSWSCRHRLLILLAVAAFAWVGMGMRAPENYPYQMLHHWLPGWNAIRTPGRLVLWVSLLLALLAAGLLTAIAEKARRSLVTLALLVPTALVLLEGVQDANFVEVPRPPIALKSVQQPLLVLPSNKLDDELAMLWSTDGFPTMANGSTGMIPPSLEQLRAATKSFPDAASVTYLRDRGIRTVIALRQGHSDDQVPPETFTRPLDGLGVTREEHPNLVIFRLAA</sequence>
<organism evidence="2 3">
    <name type="scientific">Paractinoplanes rishiriensis</name>
    <dbReference type="NCBI Taxonomy" id="1050105"/>
    <lineage>
        <taxon>Bacteria</taxon>
        <taxon>Bacillati</taxon>
        <taxon>Actinomycetota</taxon>
        <taxon>Actinomycetes</taxon>
        <taxon>Micromonosporales</taxon>
        <taxon>Micromonosporaceae</taxon>
        <taxon>Paractinoplanes</taxon>
    </lineage>
</organism>
<protein>
    <recommendedName>
        <fullName evidence="4">Glycosyltransferase RgtA/B/C/D-like domain-containing protein</fullName>
    </recommendedName>
</protein>
<keyword evidence="3" id="KW-1185">Reference proteome</keyword>
<gene>
    <name evidence="2" type="ORF">Ari01nite_79680</name>
</gene>
<feature type="transmembrane region" description="Helical" evidence="1">
    <location>
        <begin position="12"/>
        <end position="35"/>
    </location>
</feature>
<feature type="transmembrane region" description="Helical" evidence="1">
    <location>
        <begin position="320"/>
        <end position="339"/>
    </location>
</feature>